<feature type="transmembrane region" description="Helical" evidence="1">
    <location>
        <begin position="148"/>
        <end position="168"/>
    </location>
</feature>
<evidence type="ECO:0000313" key="2">
    <source>
        <dbReference type="EMBL" id="MBD0383955.1"/>
    </source>
</evidence>
<accession>A0A926KTX0</accession>
<comment type="caution">
    <text evidence="2">The sequence shown here is derived from an EMBL/GenBank/DDBJ whole genome shotgun (WGS) entry which is preliminary data.</text>
</comment>
<reference evidence="2" key="1">
    <citation type="submission" date="2020-09" db="EMBL/GenBank/DDBJ databases">
        <title>Draft Genome Sequence of Paenibacillus sp. WST5.</title>
        <authorList>
            <person name="Bao Z."/>
        </authorList>
    </citation>
    <scope>NUCLEOTIDE SEQUENCE</scope>
    <source>
        <strain evidence="2">WST5</strain>
    </source>
</reference>
<dbReference type="EMBL" id="JACVVD010000014">
    <property type="protein sequence ID" value="MBD0383955.1"/>
    <property type="molecule type" value="Genomic_DNA"/>
</dbReference>
<evidence type="ECO:0000313" key="3">
    <source>
        <dbReference type="Proteomes" id="UP000650466"/>
    </source>
</evidence>
<feature type="transmembrane region" description="Helical" evidence="1">
    <location>
        <begin position="180"/>
        <end position="198"/>
    </location>
</feature>
<feature type="transmembrane region" description="Helical" evidence="1">
    <location>
        <begin position="87"/>
        <end position="104"/>
    </location>
</feature>
<dbReference type="Proteomes" id="UP000650466">
    <property type="component" value="Unassembled WGS sequence"/>
</dbReference>
<organism evidence="2 3">
    <name type="scientific">Paenibacillus sedimenti</name>
    <dbReference type="NCBI Taxonomy" id="2770274"/>
    <lineage>
        <taxon>Bacteria</taxon>
        <taxon>Bacillati</taxon>
        <taxon>Bacillota</taxon>
        <taxon>Bacilli</taxon>
        <taxon>Bacillales</taxon>
        <taxon>Paenibacillaceae</taxon>
        <taxon>Paenibacillus</taxon>
    </lineage>
</organism>
<name>A0A926KTX0_9BACL</name>
<keyword evidence="1" id="KW-0812">Transmembrane</keyword>
<feature type="transmembrane region" description="Helical" evidence="1">
    <location>
        <begin position="110"/>
        <end position="127"/>
    </location>
</feature>
<sequence>MKKESTGKSVWLQVTFRVFAVVFAAGGLFILQGISEALEPWMHGVMASSPLADELRFHGAVHGALIGILFSFSLLAMLKKPLSKPILLQYYIGGHLIFLATLAIMVPALAFHFILIVFGVVLAILYATYAKRREIFRPSEPAVMNRTLLIMAGIALLGLLPFSIDGAIHQLKDPVQQFRWGEGTALSLVLLYGGYLTATGRTGSRTLGAILSMAYVFLGAASITIPGYPGSWGLWGGLAAILYGCVYAAILFRQSSARNVTAPIESLSAKSNP</sequence>
<evidence type="ECO:0000256" key="1">
    <source>
        <dbReference type="SAM" id="Phobius"/>
    </source>
</evidence>
<keyword evidence="1" id="KW-1133">Transmembrane helix</keyword>
<dbReference type="AlphaFoldDB" id="A0A926KTX0"/>
<feature type="transmembrane region" description="Helical" evidence="1">
    <location>
        <begin position="234"/>
        <end position="252"/>
    </location>
</feature>
<gene>
    <name evidence="2" type="ORF">ICC18_28270</name>
</gene>
<dbReference type="RefSeq" id="WP_188177734.1">
    <property type="nucleotide sequence ID" value="NZ_JACVVD010000014.1"/>
</dbReference>
<feature type="transmembrane region" description="Helical" evidence="1">
    <location>
        <begin position="210"/>
        <end position="228"/>
    </location>
</feature>
<keyword evidence="3" id="KW-1185">Reference proteome</keyword>
<feature type="transmembrane region" description="Helical" evidence="1">
    <location>
        <begin position="55"/>
        <end position="75"/>
    </location>
</feature>
<keyword evidence="1" id="KW-0472">Membrane</keyword>
<proteinExistence type="predicted"/>
<protein>
    <submittedName>
        <fullName evidence="2">Uncharacterized protein</fullName>
    </submittedName>
</protein>
<feature type="transmembrane region" description="Helical" evidence="1">
    <location>
        <begin position="12"/>
        <end position="35"/>
    </location>
</feature>